<evidence type="ECO:0000313" key="4">
    <source>
        <dbReference type="Proteomes" id="UP001161691"/>
    </source>
</evidence>
<reference evidence="3" key="1">
    <citation type="submission" date="2023-04" db="EMBL/GenBank/DDBJ databases">
        <title>Comparative genomic analysis of Cohnella hashimotonis sp. nov., isolated from the International Space Station.</title>
        <authorList>
            <person name="Venkateswaran K."/>
            <person name="Simpson A."/>
        </authorList>
    </citation>
    <scope>NUCLEOTIDE SEQUENCE</scope>
    <source>
        <strain evidence="3">F6_2S_P_1</strain>
    </source>
</reference>
<dbReference type="HAMAP" id="MF_00669">
    <property type="entry name" value="SspI"/>
    <property type="match status" value="1"/>
</dbReference>
<keyword evidence="1 2" id="KW-0749">Sporulation</keyword>
<dbReference type="Proteomes" id="UP001161691">
    <property type="component" value="Unassembled WGS sequence"/>
</dbReference>
<comment type="similarity">
    <text evidence="2">Belongs to the SspI family.</text>
</comment>
<evidence type="ECO:0000313" key="3">
    <source>
        <dbReference type="EMBL" id="MDI4647494.1"/>
    </source>
</evidence>
<keyword evidence="4" id="KW-1185">Reference proteome</keyword>
<dbReference type="RefSeq" id="WP_282910256.1">
    <property type="nucleotide sequence ID" value="NZ_JAGRPV010000001.1"/>
</dbReference>
<dbReference type="EMBL" id="JAGRPV010000001">
    <property type="protein sequence ID" value="MDI4647494.1"/>
    <property type="molecule type" value="Genomic_DNA"/>
</dbReference>
<dbReference type="NCBIfam" id="TIGR03092">
    <property type="entry name" value="SASP_sspI"/>
    <property type="match status" value="1"/>
</dbReference>
<evidence type="ECO:0000256" key="1">
    <source>
        <dbReference type="ARBA" id="ARBA00022969"/>
    </source>
</evidence>
<comment type="induction">
    <text evidence="2">Expressed only in the forespore compartment of sporulating cells.</text>
</comment>
<evidence type="ECO:0000256" key="2">
    <source>
        <dbReference type="HAMAP-Rule" id="MF_00669"/>
    </source>
</evidence>
<organism evidence="3 4">
    <name type="scientific">Cohnella hashimotonis</name>
    <dbReference type="NCBI Taxonomy" id="2826895"/>
    <lineage>
        <taxon>Bacteria</taxon>
        <taxon>Bacillati</taxon>
        <taxon>Bacillota</taxon>
        <taxon>Bacilli</taxon>
        <taxon>Bacillales</taxon>
        <taxon>Paenibacillaceae</taxon>
        <taxon>Cohnella</taxon>
    </lineage>
</organism>
<protein>
    <recommendedName>
        <fullName evidence="2">Small, acid-soluble spore protein I</fullName>
        <shortName evidence="2">SASP I</shortName>
    </recommendedName>
</protein>
<gene>
    <name evidence="2 3" type="primary">sspI</name>
    <name evidence="3" type="ORF">KB449_21165</name>
</gene>
<dbReference type="Pfam" id="PF14098">
    <property type="entry name" value="SSPI"/>
    <property type="match status" value="1"/>
</dbReference>
<name>A0ABT6TKX5_9BACL</name>
<accession>A0ABT6TKX5</accession>
<sequence>MNITLREAIFKRVEGKSKAELRATIEDSIGNAEVTLPGIGVLFEMMWTHSAEEIREQLVDTLHAQLAARTGAADAPTPS</sequence>
<comment type="caution">
    <text evidence="3">The sequence shown here is derived from an EMBL/GenBank/DDBJ whole genome shotgun (WGS) entry which is preliminary data.</text>
</comment>
<dbReference type="InterPro" id="IPR017525">
    <property type="entry name" value="SspI"/>
</dbReference>
<comment type="subcellular location">
    <subcellularLocation>
        <location evidence="2">Spore core</location>
    </subcellularLocation>
</comment>
<proteinExistence type="evidence at transcript level"/>